<keyword evidence="6 14" id="KW-0732">Signal</keyword>
<dbReference type="InterPro" id="IPR017214">
    <property type="entry name" value="UCP037471"/>
</dbReference>
<comment type="subcellular location">
    <subcellularLocation>
        <location evidence="1">Membrane</location>
        <topology evidence="1">Multi-pass membrane protein</topology>
    </subcellularLocation>
</comment>
<feature type="domain" description="DOMON" evidence="15">
    <location>
        <begin position="46"/>
        <end position="160"/>
    </location>
</feature>
<comment type="function">
    <text evidence="10">May act as a catecholamine-responsive trans-membrane electron transporter.</text>
</comment>
<evidence type="ECO:0000256" key="3">
    <source>
        <dbReference type="ARBA" id="ARBA00022617"/>
    </source>
</evidence>
<dbReference type="Pfam" id="PF03188">
    <property type="entry name" value="Cytochrom_B561"/>
    <property type="match status" value="1"/>
</dbReference>
<evidence type="ECO:0000256" key="1">
    <source>
        <dbReference type="ARBA" id="ARBA00004141"/>
    </source>
</evidence>
<evidence type="ECO:0000256" key="8">
    <source>
        <dbReference type="ARBA" id="ARBA00022989"/>
    </source>
</evidence>
<dbReference type="InterPro" id="IPR045265">
    <property type="entry name" value="AIR12_DOMON"/>
</dbReference>
<evidence type="ECO:0000256" key="7">
    <source>
        <dbReference type="ARBA" id="ARBA00022982"/>
    </source>
</evidence>
<evidence type="ECO:0000256" key="10">
    <source>
        <dbReference type="ARBA" id="ARBA00053871"/>
    </source>
</evidence>
<feature type="domain" description="Cytochrome b561" evidence="16">
    <location>
        <begin position="166"/>
        <end position="367"/>
    </location>
</feature>
<protein>
    <recommendedName>
        <fullName evidence="11">Cytochrome b561 and DOMON domain-containing protein</fullName>
    </recommendedName>
</protein>
<dbReference type="AlphaFoldDB" id="A0A1Q3C3C7"/>
<dbReference type="SMART" id="SM00665">
    <property type="entry name" value="B561"/>
    <property type="match status" value="1"/>
</dbReference>
<dbReference type="Pfam" id="PF04526">
    <property type="entry name" value="DUF568"/>
    <property type="match status" value="1"/>
</dbReference>
<feature type="signal peptide" evidence="14">
    <location>
        <begin position="1"/>
        <end position="23"/>
    </location>
</feature>
<organism evidence="17 18">
    <name type="scientific">Cephalotus follicularis</name>
    <name type="common">Albany pitcher plant</name>
    <dbReference type="NCBI Taxonomy" id="3775"/>
    <lineage>
        <taxon>Eukaryota</taxon>
        <taxon>Viridiplantae</taxon>
        <taxon>Streptophyta</taxon>
        <taxon>Embryophyta</taxon>
        <taxon>Tracheophyta</taxon>
        <taxon>Spermatophyta</taxon>
        <taxon>Magnoliopsida</taxon>
        <taxon>eudicotyledons</taxon>
        <taxon>Gunneridae</taxon>
        <taxon>Pentapetalae</taxon>
        <taxon>rosids</taxon>
        <taxon>fabids</taxon>
        <taxon>Oxalidales</taxon>
        <taxon>Cephalotaceae</taxon>
        <taxon>Cephalotus</taxon>
    </lineage>
</organism>
<dbReference type="Gene3D" id="1.20.120.1770">
    <property type="match status" value="1"/>
</dbReference>
<gene>
    <name evidence="17" type="ORF">CFOL_v3_18078</name>
</gene>
<dbReference type="GO" id="GO:0016020">
    <property type="term" value="C:membrane"/>
    <property type="evidence" value="ECO:0007669"/>
    <property type="project" value="UniProtKB-SubCell"/>
</dbReference>
<keyword evidence="4 13" id="KW-0812">Transmembrane</keyword>
<accession>A0A1Q3C3C7</accession>
<keyword evidence="7 11" id="KW-0249">Electron transport</keyword>
<reference evidence="18" key="1">
    <citation type="submission" date="2016-04" db="EMBL/GenBank/DDBJ databases">
        <title>Cephalotus genome sequencing.</title>
        <authorList>
            <person name="Fukushima K."/>
            <person name="Hasebe M."/>
            <person name="Fang X."/>
        </authorList>
    </citation>
    <scope>NUCLEOTIDE SEQUENCE [LARGE SCALE GENOMIC DNA]</scope>
    <source>
        <strain evidence="18">cv. St1</strain>
    </source>
</reference>
<keyword evidence="8 13" id="KW-1133">Transmembrane helix</keyword>
<dbReference type="EMBL" id="BDDD01001253">
    <property type="protein sequence ID" value="GAV74598.1"/>
    <property type="molecule type" value="Genomic_DNA"/>
</dbReference>
<dbReference type="InParanoid" id="A0A1Q3C3C7"/>
<feature type="transmembrane region" description="Helical" evidence="13">
    <location>
        <begin position="206"/>
        <end position="226"/>
    </location>
</feature>
<feature type="binding site" description="axial binding residue" evidence="12">
    <location>
        <position position="276"/>
    </location>
    <ligand>
        <name>heme b</name>
        <dbReference type="ChEBI" id="CHEBI:60344"/>
        <label>1</label>
    </ligand>
    <ligandPart>
        <name>Fe</name>
        <dbReference type="ChEBI" id="CHEBI:18248"/>
    </ligandPart>
</feature>
<sequence>MNRSSVIALFSCILVSLCASSLAQTCQSYTFANNAVYSSCSDLGFLNSYLHWNYSSSAGTVDIAFRQTSTSTSRWAAWALNPTQPRMAGSQALVAYQNSSGAMYAYTTPITNTSPSMTEGSLSFPVTNLNATYANAEIIIYATLTLTSNLLSTNQVWQEGPLSGGVPAIHAMNSANQNSVGTINFQSGQTGGSDGSANSRNRKRNIHGILNGISWGVLMPIGVIMARYLKVFKFADPAWFYLHVGCQSSAYIIGVAGWATGLQLGSDSPGIVYHTHRTLGILLFCFATLQVFALLLRPNKDHKYRFYWNIYHHLIGYTTIVLSIVNIFEGFSILGREKNWRSAYIGILIFLGASAAILEAVTWFIVIKRKKKTEKYGHSVNGANGSNGVNGYGSRTQPVV</sequence>
<name>A0A1Q3C3C7_CEPFO</name>
<dbReference type="InterPro" id="IPR006593">
    <property type="entry name" value="Cyt_b561/ferric_Rdtase_TM"/>
</dbReference>
<evidence type="ECO:0000256" key="6">
    <source>
        <dbReference type="ARBA" id="ARBA00022729"/>
    </source>
</evidence>
<keyword evidence="2 11" id="KW-0813">Transport</keyword>
<dbReference type="GO" id="GO:0046872">
    <property type="term" value="F:metal ion binding"/>
    <property type="evidence" value="ECO:0007669"/>
    <property type="project" value="UniProtKB-KW"/>
</dbReference>
<keyword evidence="3" id="KW-0349">Heme</keyword>
<evidence type="ECO:0000313" key="18">
    <source>
        <dbReference type="Proteomes" id="UP000187406"/>
    </source>
</evidence>
<dbReference type="PIRSF" id="PIRSF037471">
    <property type="entry name" value="UCP037471"/>
    <property type="match status" value="1"/>
</dbReference>
<evidence type="ECO:0000256" key="13">
    <source>
        <dbReference type="SAM" id="Phobius"/>
    </source>
</evidence>
<feature type="transmembrane region" description="Helical" evidence="13">
    <location>
        <begin position="308"/>
        <end position="328"/>
    </location>
</feature>
<dbReference type="FunFam" id="1.20.120.1770:FF:000007">
    <property type="entry name" value="Cytochrome b561 and DOMON domain-containing protein"/>
    <property type="match status" value="1"/>
</dbReference>
<keyword evidence="5 12" id="KW-0479">Metal-binding</keyword>
<feature type="binding site" description="axial binding residue" evidence="12">
    <location>
        <position position="207"/>
    </location>
    <ligand>
        <name>heme b</name>
        <dbReference type="ChEBI" id="CHEBI:60344"/>
        <label>1</label>
    </ligand>
    <ligandPart>
        <name>Fe</name>
        <dbReference type="ChEBI" id="CHEBI:18248"/>
    </ligandPart>
</feature>
<keyword evidence="12" id="KW-0408">Iron</keyword>
<dbReference type="InterPro" id="IPR005018">
    <property type="entry name" value="DOMON_domain"/>
</dbReference>
<evidence type="ECO:0000259" key="15">
    <source>
        <dbReference type="PROSITE" id="PS50836"/>
    </source>
</evidence>
<dbReference type="CDD" id="cd09629">
    <property type="entry name" value="DOMON_CIL1_like"/>
    <property type="match status" value="1"/>
</dbReference>
<feature type="transmembrane region" description="Helical" evidence="13">
    <location>
        <begin position="279"/>
        <end position="296"/>
    </location>
</feature>
<dbReference type="PROSITE" id="PS50836">
    <property type="entry name" value="DOMON"/>
    <property type="match status" value="1"/>
</dbReference>
<feature type="transmembrane region" description="Helical" evidence="13">
    <location>
        <begin position="238"/>
        <end position="259"/>
    </location>
</feature>
<comment type="cofactor">
    <cofactor evidence="11">
        <name>heme b</name>
        <dbReference type="ChEBI" id="CHEBI:60344"/>
    </cofactor>
    <text evidence="11">Binds 2 heme b groups non-covalently.</text>
</comment>
<evidence type="ECO:0000256" key="11">
    <source>
        <dbReference type="PIRNR" id="PIRNR037471"/>
    </source>
</evidence>
<evidence type="ECO:0000256" key="5">
    <source>
        <dbReference type="ARBA" id="ARBA00022723"/>
    </source>
</evidence>
<evidence type="ECO:0000313" key="17">
    <source>
        <dbReference type="EMBL" id="GAV74598.1"/>
    </source>
</evidence>
<feature type="binding site" description="axial binding residue" evidence="12">
    <location>
        <position position="312"/>
    </location>
    <ligand>
        <name>heme b</name>
        <dbReference type="ChEBI" id="CHEBI:60344"/>
        <label>1</label>
    </ligand>
    <ligandPart>
        <name>Fe</name>
        <dbReference type="ChEBI" id="CHEBI:18248"/>
    </ligandPart>
</feature>
<dbReference type="FunCoup" id="A0A1Q3C3C7">
    <property type="interactions" value="4"/>
</dbReference>
<evidence type="ECO:0000256" key="2">
    <source>
        <dbReference type="ARBA" id="ARBA00022448"/>
    </source>
</evidence>
<evidence type="ECO:0000256" key="14">
    <source>
        <dbReference type="SAM" id="SignalP"/>
    </source>
</evidence>
<evidence type="ECO:0000256" key="4">
    <source>
        <dbReference type="ARBA" id="ARBA00022692"/>
    </source>
</evidence>
<dbReference type="STRING" id="3775.A0A1Q3C3C7"/>
<evidence type="ECO:0000259" key="16">
    <source>
        <dbReference type="PROSITE" id="PS50939"/>
    </source>
</evidence>
<dbReference type="Proteomes" id="UP000187406">
    <property type="component" value="Unassembled WGS sequence"/>
</dbReference>
<feature type="binding site" description="axial binding residue" evidence="12">
    <location>
        <position position="243"/>
    </location>
    <ligand>
        <name>heme b</name>
        <dbReference type="ChEBI" id="CHEBI:60344"/>
        <label>1</label>
    </ligand>
    <ligandPart>
        <name>Fe</name>
        <dbReference type="ChEBI" id="CHEBI:18248"/>
    </ligandPart>
</feature>
<feature type="transmembrane region" description="Helical" evidence="13">
    <location>
        <begin position="343"/>
        <end position="366"/>
    </location>
</feature>
<dbReference type="PROSITE" id="PS50939">
    <property type="entry name" value="CYTOCHROME_B561"/>
    <property type="match status" value="1"/>
</dbReference>
<comment type="caution">
    <text evidence="17">The sequence shown here is derived from an EMBL/GenBank/DDBJ whole genome shotgun (WGS) entry which is preliminary data.</text>
</comment>
<proteinExistence type="predicted"/>
<keyword evidence="18" id="KW-1185">Reference proteome</keyword>
<evidence type="ECO:0000256" key="9">
    <source>
        <dbReference type="ARBA" id="ARBA00023136"/>
    </source>
</evidence>
<feature type="chain" id="PRO_5013360949" description="Cytochrome b561 and DOMON domain-containing protein" evidence="14">
    <location>
        <begin position="24"/>
        <end position="400"/>
    </location>
</feature>
<dbReference type="OrthoDB" id="2419613at2759"/>
<dbReference type="PANTHER" id="PTHR23130:SF199">
    <property type="entry name" value="CYTOCHROME B561 AND DOMON DOMAIN-CONTAINING PROTEIN"/>
    <property type="match status" value="1"/>
</dbReference>
<keyword evidence="9 11" id="KW-0472">Membrane</keyword>
<dbReference type="PANTHER" id="PTHR23130">
    <property type="entry name" value="CYTOCHROME B561 AND DOMON DOMAIN-CONTAINING PROTEIN"/>
    <property type="match status" value="1"/>
</dbReference>
<dbReference type="CDD" id="cd08760">
    <property type="entry name" value="Cyt_b561_FRRS1_like"/>
    <property type="match status" value="1"/>
</dbReference>
<evidence type="ECO:0000256" key="12">
    <source>
        <dbReference type="PIRSR" id="PIRSR037471-1"/>
    </source>
</evidence>